<sequence length="259" mass="28036">MNALKRHEKIMEILIERQEIGVGELSSLLDVTGKTIREDLARLEEKGLLTRVHGGAMLAQNDQFGILSPRGTGDRHAAEKAEIAARALRYIEPGDIIALDGGGTTLEMARQLENAPLTVITNDLFILSELARKDRIRLVVPGGERVRNVLIGPGSADFVGGLNISKAFLSATALHAELGASIYTGDLVPYKKALVRTARHVYGVVEHQKFGNFALWTFADCADLDVIITDGGLDAAQKELFARKNIRLDDGSGQPGYPA</sequence>
<dbReference type="InterPro" id="IPR014036">
    <property type="entry name" value="DeoR-like_C"/>
</dbReference>
<evidence type="ECO:0000256" key="1">
    <source>
        <dbReference type="ARBA" id="ARBA00023015"/>
    </source>
</evidence>
<dbReference type="OrthoDB" id="9797223at2"/>
<dbReference type="SMART" id="SM01134">
    <property type="entry name" value="DeoRC"/>
    <property type="match status" value="1"/>
</dbReference>
<dbReference type="PANTHER" id="PTHR30363:SF44">
    <property type="entry name" value="AGA OPERON TRANSCRIPTIONAL REPRESSOR-RELATED"/>
    <property type="match status" value="1"/>
</dbReference>
<keyword evidence="2" id="KW-0804">Transcription</keyword>
<proteinExistence type="predicted"/>
<gene>
    <name evidence="4" type="ORF">FFV09_07165</name>
</gene>
<dbReference type="InterPro" id="IPR050313">
    <property type="entry name" value="Carb_Metab_HTH_regulators"/>
</dbReference>
<evidence type="ECO:0000256" key="2">
    <source>
        <dbReference type="ARBA" id="ARBA00023163"/>
    </source>
</evidence>
<dbReference type="InterPro" id="IPR036390">
    <property type="entry name" value="WH_DNA-bd_sf"/>
</dbReference>
<evidence type="ECO:0000313" key="5">
    <source>
        <dbReference type="Proteomes" id="UP000316968"/>
    </source>
</evidence>
<name>A0A4Y6UWA8_SACBS</name>
<dbReference type="PROSITE" id="PS51000">
    <property type="entry name" value="HTH_DEOR_2"/>
    <property type="match status" value="1"/>
</dbReference>
<dbReference type="InterPro" id="IPR037171">
    <property type="entry name" value="NagB/RpiA_transferase-like"/>
</dbReference>
<dbReference type="InterPro" id="IPR001034">
    <property type="entry name" value="DeoR_HTH"/>
</dbReference>
<dbReference type="GO" id="GO:0003700">
    <property type="term" value="F:DNA-binding transcription factor activity"/>
    <property type="evidence" value="ECO:0007669"/>
    <property type="project" value="InterPro"/>
</dbReference>
<dbReference type="InterPro" id="IPR036388">
    <property type="entry name" value="WH-like_DNA-bd_sf"/>
</dbReference>
<dbReference type="SUPFAM" id="SSF46785">
    <property type="entry name" value="Winged helix' DNA-binding domain"/>
    <property type="match status" value="1"/>
</dbReference>
<reference evidence="4 5" key="1">
    <citation type="submission" date="2019-06" db="EMBL/GenBank/DDBJ databases">
        <title>Saccharibacillus brassicae sp. nov., an endophytic bacterium isolated from Chinese cabbage seeds (Brassica pekinensis).</title>
        <authorList>
            <person name="Jiang L."/>
            <person name="Lee J."/>
            <person name="Kim S.W."/>
        </authorList>
    </citation>
    <scope>NUCLEOTIDE SEQUENCE [LARGE SCALE GENOMIC DNA]</scope>
    <source>
        <strain evidence="5">KCTC 43072 / ATSA2</strain>
    </source>
</reference>
<dbReference type="PRINTS" id="PR00037">
    <property type="entry name" value="HTHLACR"/>
</dbReference>
<keyword evidence="1" id="KW-0805">Transcription regulation</keyword>
<organism evidence="4 5">
    <name type="scientific">Saccharibacillus brassicae</name>
    <dbReference type="NCBI Taxonomy" id="2583377"/>
    <lineage>
        <taxon>Bacteria</taxon>
        <taxon>Bacillati</taxon>
        <taxon>Bacillota</taxon>
        <taxon>Bacilli</taxon>
        <taxon>Bacillales</taxon>
        <taxon>Paenibacillaceae</taxon>
        <taxon>Saccharibacillus</taxon>
    </lineage>
</organism>
<dbReference type="PANTHER" id="PTHR30363">
    <property type="entry name" value="HTH-TYPE TRANSCRIPTIONAL REGULATOR SRLR-RELATED"/>
    <property type="match status" value="1"/>
</dbReference>
<dbReference type="Gene3D" id="1.10.10.10">
    <property type="entry name" value="Winged helix-like DNA-binding domain superfamily/Winged helix DNA-binding domain"/>
    <property type="match status" value="1"/>
</dbReference>
<dbReference type="SUPFAM" id="SSF100950">
    <property type="entry name" value="NagB/RpiA/CoA transferase-like"/>
    <property type="match status" value="1"/>
</dbReference>
<accession>A0A4Y6UWA8</accession>
<dbReference type="Pfam" id="PF00455">
    <property type="entry name" value="DeoRC"/>
    <property type="match status" value="1"/>
</dbReference>
<evidence type="ECO:0000313" key="4">
    <source>
        <dbReference type="EMBL" id="QDH20651.1"/>
    </source>
</evidence>
<dbReference type="EMBL" id="CP041217">
    <property type="protein sequence ID" value="QDH20651.1"/>
    <property type="molecule type" value="Genomic_DNA"/>
</dbReference>
<dbReference type="RefSeq" id="WP_141447213.1">
    <property type="nucleotide sequence ID" value="NZ_CP041217.1"/>
</dbReference>
<keyword evidence="5" id="KW-1185">Reference proteome</keyword>
<dbReference type="SMART" id="SM00420">
    <property type="entry name" value="HTH_DEOR"/>
    <property type="match status" value="1"/>
</dbReference>
<dbReference type="Pfam" id="PF08220">
    <property type="entry name" value="HTH_DeoR"/>
    <property type="match status" value="1"/>
</dbReference>
<dbReference type="Proteomes" id="UP000316968">
    <property type="component" value="Chromosome"/>
</dbReference>
<dbReference type="KEGG" id="saca:FFV09_07165"/>
<protein>
    <submittedName>
        <fullName evidence="4">DeoR/GlpR transcriptional regulator</fullName>
    </submittedName>
</protein>
<feature type="domain" description="HTH deoR-type" evidence="3">
    <location>
        <begin position="3"/>
        <end position="58"/>
    </location>
</feature>
<dbReference type="AlphaFoldDB" id="A0A4Y6UWA8"/>
<evidence type="ECO:0000259" key="3">
    <source>
        <dbReference type="PROSITE" id="PS51000"/>
    </source>
</evidence>